<dbReference type="Proteomes" id="UP000235371">
    <property type="component" value="Unassembled WGS sequence"/>
</dbReference>
<dbReference type="Gene3D" id="1.25.40.20">
    <property type="entry name" value="Ankyrin repeat-containing domain"/>
    <property type="match status" value="2"/>
</dbReference>
<feature type="domain" description="Nephrocystin 3-like N-terminal" evidence="4">
    <location>
        <begin position="322"/>
        <end position="482"/>
    </location>
</feature>
<dbReference type="PROSITE" id="PS50297">
    <property type="entry name" value="ANK_REP_REGION"/>
    <property type="match status" value="3"/>
</dbReference>
<dbReference type="InParanoid" id="A0A2J6TRI0"/>
<dbReference type="SMART" id="SM00248">
    <property type="entry name" value="ANK"/>
    <property type="match status" value="14"/>
</dbReference>
<dbReference type="Gene3D" id="3.40.50.1820">
    <property type="entry name" value="alpha/beta hydrolase"/>
    <property type="match status" value="1"/>
</dbReference>
<dbReference type="Pfam" id="PF12796">
    <property type="entry name" value="Ank_2"/>
    <property type="match status" value="4"/>
</dbReference>
<evidence type="ECO:0000256" key="2">
    <source>
        <dbReference type="ARBA" id="ARBA00023043"/>
    </source>
</evidence>
<dbReference type="InterPro" id="IPR029058">
    <property type="entry name" value="AB_hydrolase_fold"/>
</dbReference>
<feature type="repeat" description="ANK" evidence="3">
    <location>
        <begin position="1237"/>
        <end position="1269"/>
    </location>
</feature>
<reference evidence="5 6" key="1">
    <citation type="submission" date="2016-04" db="EMBL/GenBank/DDBJ databases">
        <title>A degradative enzymes factory behind the ericoid mycorrhizal symbiosis.</title>
        <authorList>
            <consortium name="DOE Joint Genome Institute"/>
            <person name="Martino E."/>
            <person name="Morin E."/>
            <person name="Grelet G."/>
            <person name="Kuo A."/>
            <person name="Kohler A."/>
            <person name="Daghino S."/>
            <person name="Barry K."/>
            <person name="Choi C."/>
            <person name="Cichocki N."/>
            <person name="Clum A."/>
            <person name="Copeland A."/>
            <person name="Hainaut M."/>
            <person name="Haridas S."/>
            <person name="Labutti K."/>
            <person name="Lindquist E."/>
            <person name="Lipzen A."/>
            <person name="Khouja H.-R."/>
            <person name="Murat C."/>
            <person name="Ohm R."/>
            <person name="Olson A."/>
            <person name="Spatafora J."/>
            <person name="Veneault-Fourrey C."/>
            <person name="Henrissat B."/>
            <person name="Grigoriev I."/>
            <person name="Martin F."/>
            <person name="Perotto S."/>
        </authorList>
    </citation>
    <scope>NUCLEOTIDE SEQUENCE [LARGE SCALE GENOMIC DNA]</scope>
    <source>
        <strain evidence="5 6">E</strain>
    </source>
</reference>
<dbReference type="Pfam" id="PF24883">
    <property type="entry name" value="NPHP3_N"/>
    <property type="match status" value="1"/>
</dbReference>
<evidence type="ECO:0000256" key="3">
    <source>
        <dbReference type="PROSITE-ProRule" id="PRU00023"/>
    </source>
</evidence>
<dbReference type="PROSITE" id="PS50088">
    <property type="entry name" value="ANK_REPEAT"/>
    <property type="match status" value="3"/>
</dbReference>
<dbReference type="InterPro" id="IPR027417">
    <property type="entry name" value="P-loop_NTPase"/>
</dbReference>
<dbReference type="PRINTS" id="PR01415">
    <property type="entry name" value="ANKYRIN"/>
</dbReference>
<evidence type="ECO:0000259" key="4">
    <source>
        <dbReference type="Pfam" id="PF24883"/>
    </source>
</evidence>
<evidence type="ECO:0000313" key="6">
    <source>
        <dbReference type="Proteomes" id="UP000235371"/>
    </source>
</evidence>
<dbReference type="SUPFAM" id="SSF53474">
    <property type="entry name" value="alpha/beta-Hydrolases"/>
    <property type="match status" value="1"/>
</dbReference>
<dbReference type="SUPFAM" id="SSF52540">
    <property type="entry name" value="P-loop containing nucleoside triphosphate hydrolases"/>
    <property type="match status" value="1"/>
</dbReference>
<keyword evidence="2 3" id="KW-0040">ANK repeat</keyword>
<feature type="repeat" description="ANK" evidence="3">
    <location>
        <begin position="921"/>
        <end position="953"/>
    </location>
</feature>
<name>A0A2J6TRI0_9HELO</name>
<evidence type="ECO:0000313" key="5">
    <source>
        <dbReference type="EMBL" id="PMD65626.1"/>
    </source>
</evidence>
<dbReference type="SUPFAM" id="SSF48403">
    <property type="entry name" value="Ankyrin repeat"/>
    <property type="match status" value="2"/>
</dbReference>
<accession>A0A2J6TRI0</accession>
<evidence type="ECO:0000256" key="1">
    <source>
        <dbReference type="ARBA" id="ARBA00022737"/>
    </source>
</evidence>
<feature type="repeat" description="ANK" evidence="3">
    <location>
        <begin position="1022"/>
        <end position="1054"/>
    </location>
</feature>
<dbReference type="EMBL" id="KZ613746">
    <property type="protein sequence ID" value="PMD65626.1"/>
    <property type="molecule type" value="Genomic_DNA"/>
</dbReference>
<proteinExistence type="predicted"/>
<dbReference type="PANTHER" id="PTHR24198">
    <property type="entry name" value="ANKYRIN REPEAT AND PROTEIN KINASE DOMAIN-CONTAINING PROTEIN"/>
    <property type="match status" value="1"/>
</dbReference>
<keyword evidence="6" id="KW-1185">Reference proteome</keyword>
<keyword evidence="1" id="KW-0677">Repeat</keyword>
<dbReference type="PANTHER" id="PTHR24198:SF165">
    <property type="entry name" value="ANKYRIN REPEAT-CONTAINING PROTEIN-RELATED"/>
    <property type="match status" value="1"/>
</dbReference>
<dbReference type="Gene3D" id="3.40.50.300">
    <property type="entry name" value="P-loop containing nucleotide triphosphate hydrolases"/>
    <property type="match status" value="1"/>
</dbReference>
<dbReference type="InterPro" id="IPR056884">
    <property type="entry name" value="NPHP3-like_N"/>
</dbReference>
<dbReference type="InterPro" id="IPR036770">
    <property type="entry name" value="Ankyrin_rpt-contain_sf"/>
</dbReference>
<dbReference type="GeneID" id="36590564"/>
<dbReference type="RefSeq" id="XP_024742530.1">
    <property type="nucleotide sequence ID" value="XM_024882487.1"/>
</dbReference>
<organism evidence="5 6">
    <name type="scientific">Hyaloscypha bicolor E</name>
    <dbReference type="NCBI Taxonomy" id="1095630"/>
    <lineage>
        <taxon>Eukaryota</taxon>
        <taxon>Fungi</taxon>
        <taxon>Dikarya</taxon>
        <taxon>Ascomycota</taxon>
        <taxon>Pezizomycotina</taxon>
        <taxon>Leotiomycetes</taxon>
        <taxon>Helotiales</taxon>
        <taxon>Hyaloscyphaceae</taxon>
        <taxon>Hyaloscypha</taxon>
        <taxon>Hyaloscypha bicolor</taxon>
    </lineage>
</organism>
<gene>
    <name evidence="5" type="ORF">K444DRAFT_625178</name>
</gene>
<sequence>MATGSSTGSSTLNGHGLIVVPCCANPAWVADHGSPTVDIVAIHGLNGKRWSTWTYKAKGKTDVMWLQDLLPHKLPQARVMTFGYNADMINNYATSNIRDHARKLLSLLRNKRDEGDASRPIIFVCHSLGGIVAKQALRIATNETPYNSIANSTRGIVFMGTPHRGSDLAFWGNILAGISKAAFLHPTPNIKVLKNNSATLMDVSEDFRSIVGNYSIVSFYEDAKIKGVGKEAWQQVVGKHSAVMEITGEEAVPLAGNHMEICTFSGVGDERFEEVWKAIKRVIESKPAQNTDAKRALVQRLTQLAQFDHLRFLEEMPSPLEGTCSWILDHPAYRSWLECSGISILHMLGKPGCGKSMISKYLLADSKSRLDWISTGYFSFSATEGRQNLIQVYASFLLQILAFATSMYPRIIEACSANPKGEWNEKDLETLLEEALAIFPRRRVILVLDALDECHAFGSEVLCAITKVCRKAPWCKVLVTSRPKEGMPREEDVTELNLDKEPGLEADIKLFIADRVNLLMKARPFFAPLKSEIAKRLNERADGMFLLVEHIHRSLLNLKGTSRNSIRQVLRSLPRTLADAYSQTFDRVQPEDIEFGSNVLICLLYAARPMTVSELAIAIAITEQTPNFTEMADDVALSVLYDINTRIGPIVTVSNDYVSLIHASMKDFLLSTVNSDLADTANSEGASSRNLRPDPRKWYIIGRDEANNDLLSRCMKYLSLYFLESKGRLDRLPRALSPASQQVNNEENFEPNSKECEGFLSYVVENLPDHARKLSKTSRRERRRVREFFESSRFWQWASLFWEEKDPSRSPSDLGPLAMACLLGLKLTVEDLVAPGNRNSLRFDSDRSIRDIYKVLAAAIEGGSTEILSLLINSGASIDGFIKLGEKRTLLSVAVWYGRTEMIALLLDKSNYLSLSDEETNGSTPIDIAVEAGRQSTVRWLHDNGAPLNLGNHPWQRRYLSALHVAVRSHRSGMIPMLLKLGADAREPTRDGDFAFHMAAQLGDLAALEILKPHDVDARDANENTALLRAVEALQKEMVLYLLKEGADVNARNNRGSLGTAAYLALSKRTKDDHQKAREVVELLLCHGFDMQSEEVGVILYAVVESDNIFAFSFLQVWPGSFSSRVRLDSAGVWMLASNIRAIDICHSLLQTNAVDVNTCDADGTTALAAAVKRGDIAFCQKLISNCHAKTTVRDKEGRTPLHATTQLWPREVGLEIASLILDHDDSQLSNFMRDNRGLTALHLAVYCGNVEMAKFLLERGAAVDALDTTGRTSLYCCNFRNSVLVTLLLEAGADPTVRAHSGKSAAIRIADSGEEEAMEILFRRGFSFSESDVLEATKVGKQEVRISCLLWYIYLNGNIELVQNMSKNGMMSSNDKEMGLKWALEKRKRPVLDLLAPMLEKNQVKEFVGQELVTWLLFPDSEKRTQSILFILLSDYVDLNKAYSPPSERDCRAVHRRITVNPLMKAIERGEHIFVRAMLENQASLSISSRFLDSALRLARKERHEEVANILAGHIEALASQRE</sequence>
<dbReference type="STRING" id="1095630.A0A2J6TRI0"/>
<protein>
    <submittedName>
        <fullName evidence="5">Ankyrin</fullName>
    </submittedName>
</protein>
<dbReference type="InterPro" id="IPR002110">
    <property type="entry name" value="Ankyrin_rpt"/>
</dbReference>
<dbReference type="OrthoDB" id="3553497at2759"/>